<keyword evidence="3" id="KW-0809">Transit peptide</keyword>
<dbReference type="Gene3D" id="1.25.70.10">
    <property type="entry name" value="Transcription termination factor 3, mitochondrial"/>
    <property type="match status" value="1"/>
</dbReference>
<dbReference type="SMART" id="SM00733">
    <property type="entry name" value="Mterf"/>
    <property type="match status" value="5"/>
</dbReference>
<sequence length="387" mass="43891">MGLRLPLRTSLRLCITRDHCIQMHFRLLNGYTSKTQDTCSSNEGLTYSYLTSSCGLSPAAALSVAQKFRLRNIEKADSFLSVLTEHGFTEAQIAQVITKAPSLLSSTAEKSIKPKLEFLLSVGLPSAALVKIVSGNPFLLRTSLERRLRTNFNILKTFLGGAKETITAVCRATRLLQHNLEEDVLPNVKTLEEHGVPHHKIVKLATLYPRALLRSPALFRKEAALLKEMGLDPHKATFVHGIVVFCGLNNQSKVRKLQLYRSLGWSEEDCTLLFKKFPFCLLFSDERIKRVTNFFVVELKWKHSFVAARPKLLSLSLDKTIIPRCDVYDILAKKGLLKNITRASCLQLTEKKFLDKYVIKYGERYPELLDAYRIKLELIKLKEVNLV</sequence>
<accession>A0A835PDN7</accession>
<keyword evidence="2" id="KW-0805">Transcription regulation</keyword>
<proteinExistence type="inferred from homology"/>
<dbReference type="GO" id="GO:0003676">
    <property type="term" value="F:nucleic acid binding"/>
    <property type="evidence" value="ECO:0007669"/>
    <property type="project" value="InterPro"/>
</dbReference>
<reference evidence="4 5" key="1">
    <citation type="journal article" date="2020" name="Nat. Food">
        <title>A phased Vanilla planifolia genome enables genetic improvement of flavour and production.</title>
        <authorList>
            <person name="Hasing T."/>
            <person name="Tang H."/>
            <person name="Brym M."/>
            <person name="Khazi F."/>
            <person name="Huang T."/>
            <person name="Chambers A.H."/>
        </authorList>
    </citation>
    <scope>NUCLEOTIDE SEQUENCE [LARGE SCALE GENOMIC DNA]</scope>
    <source>
        <tissue evidence="4">Leaf</tissue>
    </source>
</reference>
<dbReference type="PANTHER" id="PTHR13068">
    <property type="entry name" value="CGI-12 PROTEIN-RELATED"/>
    <property type="match status" value="1"/>
</dbReference>
<evidence type="ECO:0000256" key="3">
    <source>
        <dbReference type="ARBA" id="ARBA00022946"/>
    </source>
</evidence>
<comment type="similarity">
    <text evidence="1">Belongs to the mTERF family.</text>
</comment>
<dbReference type="EMBL" id="JADCNM010000122">
    <property type="protein sequence ID" value="KAG0450495.1"/>
    <property type="molecule type" value="Genomic_DNA"/>
</dbReference>
<dbReference type="InterPro" id="IPR038538">
    <property type="entry name" value="MTERF_sf"/>
</dbReference>
<protein>
    <submittedName>
        <fullName evidence="4">Uncharacterized protein</fullName>
    </submittedName>
</protein>
<keyword evidence="2" id="KW-0806">Transcription termination</keyword>
<comment type="caution">
    <text evidence="4">The sequence shown here is derived from an EMBL/GenBank/DDBJ whole genome shotgun (WGS) entry which is preliminary data.</text>
</comment>
<dbReference type="OrthoDB" id="637682at2759"/>
<dbReference type="FunFam" id="1.25.70.10:FF:000001">
    <property type="entry name" value="Mitochondrial transcription termination factor-like"/>
    <property type="match status" value="1"/>
</dbReference>
<dbReference type="InterPro" id="IPR003690">
    <property type="entry name" value="MTERF"/>
</dbReference>
<dbReference type="AlphaFoldDB" id="A0A835PDN7"/>
<evidence type="ECO:0000256" key="1">
    <source>
        <dbReference type="ARBA" id="ARBA00007692"/>
    </source>
</evidence>
<dbReference type="Proteomes" id="UP000639772">
    <property type="component" value="Unassembled WGS sequence"/>
</dbReference>
<dbReference type="Pfam" id="PF02536">
    <property type="entry name" value="mTERF"/>
    <property type="match status" value="1"/>
</dbReference>
<dbReference type="PANTHER" id="PTHR13068:SF236">
    <property type="entry name" value="OS02G0749800 PROTEIN"/>
    <property type="match status" value="1"/>
</dbReference>
<evidence type="ECO:0000313" key="5">
    <source>
        <dbReference type="Proteomes" id="UP000639772"/>
    </source>
</evidence>
<keyword evidence="2" id="KW-0804">Transcription</keyword>
<gene>
    <name evidence="4" type="ORF">HPP92_026724</name>
</gene>
<name>A0A835PDN7_VANPL</name>
<evidence type="ECO:0000256" key="2">
    <source>
        <dbReference type="ARBA" id="ARBA00022472"/>
    </source>
</evidence>
<dbReference type="GO" id="GO:0006353">
    <property type="term" value="P:DNA-templated transcription termination"/>
    <property type="evidence" value="ECO:0007669"/>
    <property type="project" value="UniProtKB-KW"/>
</dbReference>
<organism evidence="4 5">
    <name type="scientific">Vanilla planifolia</name>
    <name type="common">Vanilla</name>
    <dbReference type="NCBI Taxonomy" id="51239"/>
    <lineage>
        <taxon>Eukaryota</taxon>
        <taxon>Viridiplantae</taxon>
        <taxon>Streptophyta</taxon>
        <taxon>Embryophyta</taxon>
        <taxon>Tracheophyta</taxon>
        <taxon>Spermatophyta</taxon>
        <taxon>Magnoliopsida</taxon>
        <taxon>Liliopsida</taxon>
        <taxon>Asparagales</taxon>
        <taxon>Orchidaceae</taxon>
        <taxon>Vanilloideae</taxon>
        <taxon>Vanilleae</taxon>
        <taxon>Vanilla</taxon>
    </lineage>
</organism>
<evidence type="ECO:0000313" key="4">
    <source>
        <dbReference type="EMBL" id="KAG0450495.1"/>
    </source>
</evidence>